<dbReference type="Proteomes" id="UP001497535">
    <property type="component" value="Unassembled WGS sequence"/>
</dbReference>
<dbReference type="EMBL" id="CAVMJV010000101">
    <property type="protein sequence ID" value="CAK5096893.1"/>
    <property type="molecule type" value="Genomic_DNA"/>
</dbReference>
<evidence type="ECO:0000313" key="1">
    <source>
        <dbReference type="EMBL" id="CAK5096893.1"/>
    </source>
</evidence>
<keyword evidence="2" id="KW-1185">Reference proteome</keyword>
<evidence type="ECO:0000313" key="2">
    <source>
        <dbReference type="Proteomes" id="UP001497535"/>
    </source>
</evidence>
<gene>
    <name evidence="1" type="ORF">MENTE1834_LOCUS41263</name>
</gene>
<reference evidence="1" key="1">
    <citation type="submission" date="2023-11" db="EMBL/GenBank/DDBJ databases">
        <authorList>
            <person name="Poullet M."/>
        </authorList>
    </citation>
    <scope>NUCLEOTIDE SEQUENCE</scope>
    <source>
        <strain evidence="1">E1834</strain>
    </source>
</reference>
<comment type="caution">
    <text evidence="1">The sequence shown here is derived from an EMBL/GenBank/DDBJ whole genome shotgun (WGS) entry which is preliminary data.</text>
</comment>
<sequence length="53" mass="5765">MSVQQQQTLFDIYGEAGLPVELVTLNVLRTIISGIGILFNISLVFVTAKTKLA</sequence>
<accession>A0ACB1AQB9</accession>
<protein>
    <submittedName>
        <fullName evidence="1">Uncharacterized protein</fullName>
    </submittedName>
</protein>
<proteinExistence type="predicted"/>
<organism evidence="1 2">
    <name type="scientific">Meloidogyne enterolobii</name>
    <name type="common">Root-knot nematode worm</name>
    <name type="synonym">Meloidogyne mayaguensis</name>
    <dbReference type="NCBI Taxonomy" id="390850"/>
    <lineage>
        <taxon>Eukaryota</taxon>
        <taxon>Metazoa</taxon>
        <taxon>Ecdysozoa</taxon>
        <taxon>Nematoda</taxon>
        <taxon>Chromadorea</taxon>
        <taxon>Rhabditida</taxon>
        <taxon>Tylenchina</taxon>
        <taxon>Tylenchomorpha</taxon>
        <taxon>Tylenchoidea</taxon>
        <taxon>Meloidogynidae</taxon>
        <taxon>Meloidogyninae</taxon>
        <taxon>Meloidogyne</taxon>
    </lineage>
</organism>
<name>A0ACB1AQB9_MELEN</name>